<dbReference type="SMART" id="SM00320">
    <property type="entry name" value="WD40"/>
    <property type="match status" value="4"/>
</dbReference>
<keyword evidence="2" id="KW-0677">Repeat</keyword>
<accession>S8F7C0</accession>
<dbReference type="PANTHER" id="PTHR19857:SF19">
    <property type="entry name" value="26S PROTEASOME REGULATORY SUBUNIT RPN14"/>
    <property type="match status" value="1"/>
</dbReference>
<evidence type="ECO:0000256" key="2">
    <source>
        <dbReference type="ARBA" id="ARBA00022737"/>
    </source>
</evidence>
<dbReference type="eggNOG" id="KOG0266">
    <property type="taxonomic scope" value="Eukaryota"/>
</dbReference>
<comment type="similarity">
    <text evidence="4">Belongs to the WD repeat PAAF1/RPN14 family.</text>
</comment>
<organism evidence="6 7">
    <name type="scientific">Fomitopsis schrenkii</name>
    <name type="common">Brown rot fungus</name>
    <dbReference type="NCBI Taxonomy" id="2126942"/>
    <lineage>
        <taxon>Eukaryota</taxon>
        <taxon>Fungi</taxon>
        <taxon>Dikarya</taxon>
        <taxon>Basidiomycota</taxon>
        <taxon>Agaricomycotina</taxon>
        <taxon>Agaricomycetes</taxon>
        <taxon>Polyporales</taxon>
        <taxon>Fomitopsis</taxon>
    </lineage>
</organism>
<dbReference type="OrthoDB" id="10257301at2759"/>
<proteinExistence type="inferred from homology"/>
<evidence type="ECO:0000313" key="6">
    <source>
        <dbReference type="EMBL" id="EPS97550.1"/>
    </source>
</evidence>
<dbReference type="InParanoid" id="S8F7C0"/>
<keyword evidence="7" id="KW-1185">Reference proteome</keyword>
<dbReference type="Pfam" id="PF00400">
    <property type="entry name" value="WD40"/>
    <property type="match status" value="3"/>
</dbReference>
<dbReference type="PANTHER" id="PTHR19857">
    <property type="entry name" value="MITOCHONDRIAL DIVISION PROTEIN 1-RELATED"/>
    <property type="match status" value="1"/>
</dbReference>
<dbReference type="HOGENOM" id="CLU_037051_3_0_1"/>
<keyword evidence="1 5" id="KW-0853">WD repeat</keyword>
<protein>
    <submittedName>
        <fullName evidence="6">Uncharacterized protein</fullName>
    </submittedName>
</protein>
<keyword evidence="3" id="KW-0647">Proteasome</keyword>
<evidence type="ECO:0000256" key="4">
    <source>
        <dbReference type="ARBA" id="ARBA00038321"/>
    </source>
</evidence>
<dbReference type="InterPro" id="IPR051179">
    <property type="entry name" value="WD_repeat_multifunction"/>
</dbReference>
<dbReference type="Proteomes" id="UP000015241">
    <property type="component" value="Unassembled WGS sequence"/>
</dbReference>
<dbReference type="GO" id="GO:0000502">
    <property type="term" value="C:proteasome complex"/>
    <property type="evidence" value="ECO:0007669"/>
    <property type="project" value="UniProtKB-KW"/>
</dbReference>
<dbReference type="InterPro" id="IPR015943">
    <property type="entry name" value="WD40/YVTN_repeat-like_dom_sf"/>
</dbReference>
<dbReference type="Gene3D" id="2.130.10.10">
    <property type="entry name" value="YVTN repeat-like/Quinoprotein amine dehydrogenase"/>
    <property type="match status" value="2"/>
</dbReference>
<dbReference type="AlphaFoldDB" id="S8F7C0"/>
<evidence type="ECO:0000256" key="1">
    <source>
        <dbReference type="ARBA" id="ARBA00022574"/>
    </source>
</evidence>
<gene>
    <name evidence="6" type="ORF">FOMPIDRAFT_1061802</name>
</gene>
<dbReference type="InterPro" id="IPR036322">
    <property type="entry name" value="WD40_repeat_dom_sf"/>
</dbReference>
<reference evidence="6 7" key="1">
    <citation type="journal article" date="2012" name="Science">
        <title>The Paleozoic origin of enzymatic lignin decomposition reconstructed from 31 fungal genomes.</title>
        <authorList>
            <person name="Floudas D."/>
            <person name="Binder M."/>
            <person name="Riley R."/>
            <person name="Barry K."/>
            <person name="Blanchette R.A."/>
            <person name="Henrissat B."/>
            <person name="Martinez A.T."/>
            <person name="Otillar R."/>
            <person name="Spatafora J.W."/>
            <person name="Yadav J.S."/>
            <person name="Aerts A."/>
            <person name="Benoit I."/>
            <person name="Boyd A."/>
            <person name="Carlson A."/>
            <person name="Copeland A."/>
            <person name="Coutinho P.M."/>
            <person name="de Vries R.P."/>
            <person name="Ferreira P."/>
            <person name="Findley K."/>
            <person name="Foster B."/>
            <person name="Gaskell J."/>
            <person name="Glotzer D."/>
            <person name="Gorecki P."/>
            <person name="Heitman J."/>
            <person name="Hesse C."/>
            <person name="Hori C."/>
            <person name="Igarashi K."/>
            <person name="Jurgens J.A."/>
            <person name="Kallen N."/>
            <person name="Kersten P."/>
            <person name="Kohler A."/>
            <person name="Kuees U."/>
            <person name="Kumar T.K.A."/>
            <person name="Kuo A."/>
            <person name="LaButti K."/>
            <person name="Larrondo L.F."/>
            <person name="Lindquist E."/>
            <person name="Ling A."/>
            <person name="Lombard V."/>
            <person name="Lucas S."/>
            <person name="Lundell T."/>
            <person name="Martin R."/>
            <person name="McLaughlin D.J."/>
            <person name="Morgenstern I."/>
            <person name="Morin E."/>
            <person name="Murat C."/>
            <person name="Nagy L.G."/>
            <person name="Nolan M."/>
            <person name="Ohm R.A."/>
            <person name="Patyshakuliyeva A."/>
            <person name="Rokas A."/>
            <person name="Ruiz-Duenas F.J."/>
            <person name="Sabat G."/>
            <person name="Salamov A."/>
            <person name="Samejima M."/>
            <person name="Schmutz J."/>
            <person name="Slot J.C."/>
            <person name="St John F."/>
            <person name="Stenlid J."/>
            <person name="Sun H."/>
            <person name="Sun S."/>
            <person name="Syed K."/>
            <person name="Tsang A."/>
            <person name="Wiebenga A."/>
            <person name="Young D."/>
            <person name="Pisabarro A."/>
            <person name="Eastwood D.C."/>
            <person name="Martin F."/>
            <person name="Cullen D."/>
            <person name="Grigoriev I.V."/>
            <person name="Hibbett D.S."/>
        </authorList>
    </citation>
    <scope>NUCLEOTIDE SEQUENCE</scope>
    <source>
        <strain evidence="7">FP-58527</strain>
    </source>
</reference>
<dbReference type="PROSITE" id="PS50294">
    <property type="entry name" value="WD_REPEATS_REGION"/>
    <property type="match status" value="1"/>
</dbReference>
<dbReference type="SUPFAM" id="SSF50978">
    <property type="entry name" value="WD40 repeat-like"/>
    <property type="match status" value="1"/>
</dbReference>
<dbReference type="PROSITE" id="PS00678">
    <property type="entry name" value="WD_REPEATS_1"/>
    <property type="match status" value="1"/>
</dbReference>
<dbReference type="InterPro" id="IPR001680">
    <property type="entry name" value="WD40_rpt"/>
</dbReference>
<evidence type="ECO:0000256" key="5">
    <source>
        <dbReference type="PROSITE-ProRule" id="PRU00221"/>
    </source>
</evidence>
<dbReference type="STRING" id="743788.S8F7C0"/>
<dbReference type="PROSITE" id="PS50082">
    <property type="entry name" value="WD_REPEATS_2"/>
    <property type="match status" value="1"/>
</dbReference>
<feature type="repeat" description="WD" evidence="5">
    <location>
        <begin position="199"/>
        <end position="240"/>
    </location>
</feature>
<sequence>METDTLVLPVCTVQPDFLTVISDISQGLVPEETFWLSCYKSGEPSVHGKVHTTLDEANRDLVHFRGREGVDFTSHGEALYTASCPSLHIPPTRLAVPNKTFAEGEGRKTLKITALDISPDGSQFATGHMDGSVHITQTSQAVPTESCKPHLSTVTSLHFFPSSRVLLTASSDFSLSILPAAPSEDPSVPRDPITPARRFRGHTRGITSTAIISKGRNLLSGSRDGTIRIWDVPSESQIRMMNSANGACIPILALSLGEGSLQADGAEDATGAGIDPREVDTEDKVAFAALQDGTFEAFDLRTKRGIFRSTAGAGGKNVLQAITYAPAKHLVATGSAGGVVTVYDTRALSTPLTAFRRNTASVEDLTFIALDAASFPTHDGAQVGDTPGVGLAIATEDGLPYVADVRPEGPGVRAELVGPDCDAVRAVRVVYTQEPEVWTAADDGAVRRYRVRARRAASLGGEKIRRGVYS</sequence>
<dbReference type="EMBL" id="KE504175">
    <property type="protein sequence ID" value="EPS97550.1"/>
    <property type="molecule type" value="Genomic_DNA"/>
</dbReference>
<evidence type="ECO:0000256" key="3">
    <source>
        <dbReference type="ARBA" id="ARBA00022942"/>
    </source>
</evidence>
<name>S8F7C0_FOMSC</name>
<dbReference type="InterPro" id="IPR019775">
    <property type="entry name" value="WD40_repeat_CS"/>
</dbReference>
<feature type="non-terminal residue" evidence="6">
    <location>
        <position position="470"/>
    </location>
</feature>
<evidence type="ECO:0000313" key="7">
    <source>
        <dbReference type="Proteomes" id="UP000015241"/>
    </source>
</evidence>